<evidence type="ECO:0000313" key="2">
    <source>
        <dbReference type="EMBL" id="SVA64241.1"/>
    </source>
</evidence>
<dbReference type="AlphaFoldDB" id="A0A381XIE3"/>
<reference evidence="2" key="1">
    <citation type="submission" date="2018-05" db="EMBL/GenBank/DDBJ databases">
        <authorList>
            <person name="Lanie J.A."/>
            <person name="Ng W.-L."/>
            <person name="Kazmierczak K.M."/>
            <person name="Andrzejewski T.M."/>
            <person name="Davidsen T.M."/>
            <person name="Wayne K.J."/>
            <person name="Tettelin H."/>
            <person name="Glass J.I."/>
            <person name="Rusch D."/>
            <person name="Podicherti R."/>
            <person name="Tsui H.-C.T."/>
            <person name="Winkler M.E."/>
        </authorList>
    </citation>
    <scope>NUCLEOTIDE SEQUENCE</scope>
</reference>
<dbReference type="InterPro" id="IPR036188">
    <property type="entry name" value="FAD/NAD-bd_sf"/>
</dbReference>
<evidence type="ECO:0000259" key="1">
    <source>
        <dbReference type="Pfam" id="PF01593"/>
    </source>
</evidence>
<organism evidence="2">
    <name type="scientific">marine metagenome</name>
    <dbReference type="NCBI Taxonomy" id="408172"/>
    <lineage>
        <taxon>unclassified sequences</taxon>
        <taxon>metagenomes</taxon>
        <taxon>ecological metagenomes</taxon>
    </lineage>
</organism>
<dbReference type="EMBL" id="UINC01015218">
    <property type="protein sequence ID" value="SVA64241.1"/>
    <property type="molecule type" value="Genomic_DNA"/>
</dbReference>
<feature type="domain" description="Amine oxidase" evidence="1">
    <location>
        <begin position="36"/>
        <end position="277"/>
    </location>
</feature>
<accession>A0A381XIE3</accession>
<dbReference type="GO" id="GO:0016491">
    <property type="term" value="F:oxidoreductase activity"/>
    <property type="evidence" value="ECO:0007669"/>
    <property type="project" value="InterPro"/>
</dbReference>
<dbReference type="SUPFAM" id="SSF51905">
    <property type="entry name" value="FAD/NAD(P)-binding domain"/>
    <property type="match status" value="1"/>
</dbReference>
<dbReference type="Pfam" id="PF01593">
    <property type="entry name" value="Amino_oxidase"/>
    <property type="match status" value="1"/>
</dbReference>
<dbReference type="InterPro" id="IPR050281">
    <property type="entry name" value="Flavin_monoamine_oxidase"/>
</dbReference>
<gene>
    <name evidence="2" type="ORF">METZ01_LOCUS117095</name>
</gene>
<dbReference type="InterPro" id="IPR002937">
    <property type="entry name" value="Amino_oxidase"/>
</dbReference>
<sequence>GRDGEWVDVLDYYTAQNTSSDPDQVSVGDIVNYHDTGENWPVPDGYGALVERWAYGVSVALNTVVTAIRWGGSGVKVETSRGGISANHVVIAVSTGVLGSGELRFIPELPVDKQSAVAALPLGNYNHVRLSIERRFFEPDIPDRVVVTSDSDSPLGLTLCPYGSDCVIGIVAGRFADWLERAGVEASRQYVTDALADLFGHDIVRHVTDDHQSAWRGNPFVRGAYSSAVPGQFHQRSVLAQPLAGRLYFCGEATSIDHFCTCHGAKMTGERAAREVLDSLTGG</sequence>
<dbReference type="PANTHER" id="PTHR10742">
    <property type="entry name" value="FLAVIN MONOAMINE OXIDASE"/>
    <property type="match status" value="1"/>
</dbReference>
<dbReference type="Gene3D" id="3.50.50.60">
    <property type="entry name" value="FAD/NAD(P)-binding domain"/>
    <property type="match status" value="1"/>
</dbReference>
<dbReference type="SUPFAM" id="SSF54373">
    <property type="entry name" value="FAD-linked reductases, C-terminal domain"/>
    <property type="match status" value="1"/>
</dbReference>
<proteinExistence type="predicted"/>
<dbReference type="PANTHER" id="PTHR10742:SF410">
    <property type="entry name" value="LYSINE-SPECIFIC HISTONE DEMETHYLASE 2"/>
    <property type="match status" value="1"/>
</dbReference>
<name>A0A381XIE3_9ZZZZ</name>
<feature type="non-terminal residue" evidence="2">
    <location>
        <position position="1"/>
    </location>
</feature>
<protein>
    <recommendedName>
        <fullName evidence="1">Amine oxidase domain-containing protein</fullName>
    </recommendedName>
</protein>